<evidence type="ECO:0000256" key="1">
    <source>
        <dbReference type="ARBA" id="ARBA00004141"/>
    </source>
</evidence>
<evidence type="ECO:0000313" key="8">
    <source>
        <dbReference type="Proteomes" id="UP000231474"/>
    </source>
</evidence>
<dbReference type="PANTHER" id="PTHR37422:SF13">
    <property type="entry name" value="LIPOPOLYSACCHARIDE BIOSYNTHESIS PROTEIN PA4999-RELATED"/>
    <property type="match status" value="1"/>
</dbReference>
<accession>A0A2M8L4B2</accession>
<dbReference type="InterPro" id="IPR051533">
    <property type="entry name" value="WaaL-like"/>
</dbReference>
<feature type="domain" description="O-antigen ligase-related" evidence="6">
    <location>
        <begin position="212"/>
        <end position="349"/>
    </location>
</feature>
<keyword evidence="4 5" id="KW-0472">Membrane</keyword>
<comment type="subcellular location">
    <subcellularLocation>
        <location evidence="1">Membrane</location>
        <topology evidence="1">Multi-pass membrane protein</topology>
    </subcellularLocation>
</comment>
<keyword evidence="2 5" id="KW-0812">Transmembrane</keyword>
<feature type="transmembrane region" description="Helical" evidence="5">
    <location>
        <begin position="128"/>
        <end position="148"/>
    </location>
</feature>
<dbReference type="GO" id="GO:0016020">
    <property type="term" value="C:membrane"/>
    <property type="evidence" value="ECO:0007669"/>
    <property type="project" value="UniProtKB-SubCell"/>
</dbReference>
<feature type="transmembrane region" description="Helical" evidence="5">
    <location>
        <begin position="244"/>
        <end position="262"/>
    </location>
</feature>
<feature type="transmembrane region" description="Helical" evidence="5">
    <location>
        <begin position="205"/>
        <end position="224"/>
    </location>
</feature>
<feature type="transmembrane region" description="Helical" evidence="5">
    <location>
        <begin position="361"/>
        <end position="385"/>
    </location>
</feature>
<evidence type="ECO:0000256" key="5">
    <source>
        <dbReference type="SAM" id="Phobius"/>
    </source>
</evidence>
<evidence type="ECO:0000256" key="4">
    <source>
        <dbReference type="ARBA" id="ARBA00023136"/>
    </source>
</evidence>
<protein>
    <recommendedName>
        <fullName evidence="6">O-antigen ligase-related domain-containing protein</fullName>
    </recommendedName>
</protein>
<evidence type="ECO:0000256" key="3">
    <source>
        <dbReference type="ARBA" id="ARBA00022989"/>
    </source>
</evidence>
<dbReference type="AlphaFoldDB" id="A0A2M8L4B2"/>
<feature type="transmembrane region" description="Helical" evidence="5">
    <location>
        <begin position="333"/>
        <end position="355"/>
    </location>
</feature>
<name>A0A2M8L4B2_9BACT</name>
<sequence length="395" mass="45419">MKKIILWLFYAYLILFPLGQLLRIPPQSTELVEVHFFLTDVAVASIVVLWLGWKWFKKSKFLVPPLSKPIFLFVVCCLLSLLVNTSLLSGREEFIAGLYLVRWVVYAGLYFVIYDLTRKIGNWKLEIGNLLIYSGVVAAVFGLLQYIFLPDTRFLEKYGWDPHLYRVIGTFFDPGFLGAILVLTLILIVTLNWDKQSLLLRNRRNRMLILAGIIVYFALALTYSRASYLAYLAGMGTIAWFKKSPKFFLTVFLVGVLTVFLLPRPEGEGVRLERESTIKYRIINWEQSLTIAQKNPVFGVGFNAYRYAQRRYGFLKEPEWQLSHAGAGADSSLLFILATTGIVGTSFYLWLWWKILKTGDLIILASAFALLVHSTFVNSLLYPWIMAWMWIILAI</sequence>
<feature type="transmembrane region" description="Helical" evidence="5">
    <location>
        <begin position="168"/>
        <end position="193"/>
    </location>
</feature>
<dbReference type="Proteomes" id="UP000231474">
    <property type="component" value="Unassembled WGS sequence"/>
</dbReference>
<keyword evidence="3 5" id="KW-1133">Transmembrane helix</keyword>
<organism evidence="7 8">
    <name type="scientific">Candidatus Shapirobacteria bacterium CG10_big_fil_rev_8_21_14_0_10_40_9</name>
    <dbReference type="NCBI Taxonomy" id="1974888"/>
    <lineage>
        <taxon>Bacteria</taxon>
        <taxon>Candidatus Shapironibacteriota</taxon>
    </lineage>
</organism>
<dbReference type="EMBL" id="PFEK01000014">
    <property type="protein sequence ID" value="PJE67726.1"/>
    <property type="molecule type" value="Genomic_DNA"/>
</dbReference>
<evidence type="ECO:0000259" key="6">
    <source>
        <dbReference type="Pfam" id="PF04932"/>
    </source>
</evidence>
<feature type="transmembrane region" description="Helical" evidence="5">
    <location>
        <begin position="37"/>
        <end position="56"/>
    </location>
</feature>
<feature type="transmembrane region" description="Helical" evidence="5">
    <location>
        <begin position="68"/>
        <end position="88"/>
    </location>
</feature>
<proteinExistence type="predicted"/>
<dbReference type="InterPro" id="IPR007016">
    <property type="entry name" value="O-antigen_ligase-rel_domated"/>
</dbReference>
<feature type="transmembrane region" description="Helical" evidence="5">
    <location>
        <begin position="94"/>
        <end position="116"/>
    </location>
</feature>
<dbReference type="PANTHER" id="PTHR37422">
    <property type="entry name" value="TEICHURONIC ACID BIOSYNTHESIS PROTEIN TUAE"/>
    <property type="match status" value="1"/>
</dbReference>
<gene>
    <name evidence="7" type="ORF">COU95_00825</name>
</gene>
<reference evidence="8" key="1">
    <citation type="submission" date="2017-09" db="EMBL/GenBank/DDBJ databases">
        <title>Depth-based differentiation of microbial function through sediment-hosted aquifers and enrichment of novel symbionts in the deep terrestrial subsurface.</title>
        <authorList>
            <person name="Probst A.J."/>
            <person name="Ladd B."/>
            <person name="Jarett J.K."/>
            <person name="Geller-Mcgrath D.E."/>
            <person name="Sieber C.M.K."/>
            <person name="Emerson J.B."/>
            <person name="Anantharaman K."/>
            <person name="Thomas B.C."/>
            <person name="Malmstrom R."/>
            <person name="Stieglmeier M."/>
            <person name="Klingl A."/>
            <person name="Woyke T."/>
            <person name="Ryan C.M."/>
            <person name="Banfield J.F."/>
        </authorList>
    </citation>
    <scope>NUCLEOTIDE SEQUENCE [LARGE SCALE GENOMIC DNA]</scope>
</reference>
<evidence type="ECO:0000256" key="2">
    <source>
        <dbReference type="ARBA" id="ARBA00022692"/>
    </source>
</evidence>
<dbReference type="Pfam" id="PF04932">
    <property type="entry name" value="Wzy_C"/>
    <property type="match status" value="1"/>
</dbReference>
<comment type="caution">
    <text evidence="7">The sequence shown here is derived from an EMBL/GenBank/DDBJ whole genome shotgun (WGS) entry which is preliminary data.</text>
</comment>
<evidence type="ECO:0000313" key="7">
    <source>
        <dbReference type="EMBL" id="PJE67726.1"/>
    </source>
</evidence>